<evidence type="ECO:0000256" key="1">
    <source>
        <dbReference type="SAM" id="Phobius"/>
    </source>
</evidence>
<comment type="caution">
    <text evidence="2">The sequence shown here is derived from an EMBL/GenBank/DDBJ whole genome shotgun (WGS) entry which is preliminary data.</text>
</comment>
<sequence>MDSVKSGTFKKKSKIIVEIGFCIPYGTQAVSTYLDFKAYQSPTEKIGKKHALRPFLNKLHKNYMNNNLEQSYNETDESFDFDKLQNLLEVELQEHFSDLEGLEENFKKIGSPESLGDTIQNVIWDQFINQIGVSAGEDFIKENRGLTLDLRKSAHIQTAENFEKGKIATHNSSINYKDRYNTWQSKFDKDDNGNIKYHYTRAGKSEANIVGGARKIFDKTRPTGSIINKTDMDHTVSAGEIIRDAEANAHLSVGEQVSFANSKSNLYEMDASHNRSKSDTSMTDWLDNPNSKGYKPNEIFDIDEKLEKEYRERDKVARENYEKIKKEGEKKSIETGKQSRKEEAFRIGGTALKAALMGLLAELVKEIIQKLIQWLYAGKKNLTSFFDSLKKAITNFISNLKNKLLTAGNTFLTSVVTAIFGPIIGVIKKAWIFIKQGYQSLKEAINYIKNPENKNKPTSILMLEVGKIIITGLTAGGALILGEVIEKALISLAPPIFGFQIPVLGSLGGILGIFFGAISSGIIGAIALNLIDKLIAEKQKRHNIEQQIDTKNKIINIQNQQIVLQTSKLENTKNKFTNNTVERHTSLRDSIQTMNDALNQNSTKPKIDNETDLDNLFNSLDIV</sequence>
<feature type="transmembrane region" description="Helical" evidence="1">
    <location>
        <begin position="501"/>
        <end position="531"/>
    </location>
</feature>
<gene>
    <name evidence="2" type="ORF">NCTC12929_01127</name>
</gene>
<feature type="transmembrane region" description="Helical" evidence="1">
    <location>
        <begin position="460"/>
        <end position="481"/>
    </location>
</feature>
<dbReference type="AlphaFoldDB" id="A0A7Z8YNX2"/>
<keyword evidence="1" id="KW-0812">Transmembrane</keyword>
<keyword evidence="1" id="KW-1133">Transmembrane helix</keyword>
<name>A0A7Z8YNX2_9FLAO</name>
<dbReference type="EMBL" id="UYIV01000001">
    <property type="protein sequence ID" value="VDH03819.1"/>
    <property type="molecule type" value="Genomic_DNA"/>
</dbReference>
<evidence type="ECO:0000313" key="2">
    <source>
        <dbReference type="EMBL" id="VDH03819.1"/>
    </source>
</evidence>
<keyword evidence="1" id="KW-0472">Membrane</keyword>
<protein>
    <submittedName>
        <fullName evidence="2">Domain of uncharacterized function (DUF1994)</fullName>
    </submittedName>
</protein>
<evidence type="ECO:0000313" key="3">
    <source>
        <dbReference type="Proteomes" id="UP000270205"/>
    </source>
</evidence>
<accession>A0A7Z8YNX2</accession>
<organism evidence="2 3">
    <name type="scientific">Bergeyella zoohelcum</name>
    <dbReference type="NCBI Taxonomy" id="1015"/>
    <lineage>
        <taxon>Bacteria</taxon>
        <taxon>Pseudomonadati</taxon>
        <taxon>Bacteroidota</taxon>
        <taxon>Flavobacteriia</taxon>
        <taxon>Flavobacteriales</taxon>
        <taxon>Weeksellaceae</taxon>
        <taxon>Bergeyella</taxon>
    </lineage>
</organism>
<proteinExistence type="predicted"/>
<dbReference type="Proteomes" id="UP000270205">
    <property type="component" value="Unassembled WGS sequence"/>
</dbReference>
<reference evidence="2 3" key="1">
    <citation type="submission" date="2018-11" db="EMBL/GenBank/DDBJ databases">
        <authorList>
            <consortium name="Pathogen Informatics"/>
        </authorList>
    </citation>
    <scope>NUCLEOTIDE SEQUENCE [LARGE SCALE GENOMIC DNA]</scope>
    <source>
        <strain evidence="2 3">NCTC12929</strain>
    </source>
</reference>
<feature type="transmembrane region" description="Helical" evidence="1">
    <location>
        <begin position="404"/>
        <end position="427"/>
    </location>
</feature>